<keyword evidence="10" id="KW-1185">Reference proteome</keyword>
<reference evidence="10" key="1">
    <citation type="journal article" date="2019" name="Int. J. Syst. Evol. Microbiol.">
        <title>The Global Catalogue of Microorganisms (GCM) 10K type strain sequencing project: providing services to taxonomists for standard genome sequencing and annotation.</title>
        <authorList>
            <consortium name="The Broad Institute Genomics Platform"/>
            <consortium name="The Broad Institute Genome Sequencing Center for Infectious Disease"/>
            <person name="Wu L."/>
            <person name="Ma J."/>
        </authorList>
    </citation>
    <scope>NUCLEOTIDE SEQUENCE [LARGE SCALE GENOMIC DNA]</scope>
    <source>
        <strain evidence="10">CGMCC 4.7283</strain>
    </source>
</reference>
<feature type="transmembrane region" description="Helical" evidence="7">
    <location>
        <begin position="6"/>
        <end position="33"/>
    </location>
</feature>
<dbReference type="InterPro" id="IPR010656">
    <property type="entry name" value="DctM"/>
</dbReference>
<feature type="transmembrane region" description="Helical" evidence="7">
    <location>
        <begin position="313"/>
        <end position="330"/>
    </location>
</feature>
<evidence type="ECO:0000259" key="8">
    <source>
        <dbReference type="Pfam" id="PF06808"/>
    </source>
</evidence>
<keyword evidence="5 7" id="KW-1133">Transmembrane helix</keyword>
<feature type="transmembrane region" description="Helical" evidence="7">
    <location>
        <begin position="212"/>
        <end position="233"/>
    </location>
</feature>
<keyword evidence="7" id="KW-0813">Transport</keyword>
<dbReference type="PANTHER" id="PTHR33362">
    <property type="entry name" value="SIALIC ACID TRAP TRANSPORTER PERMEASE PROTEIN SIAT-RELATED"/>
    <property type="match status" value="1"/>
</dbReference>
<dbReference type="PIRSF" id="PIRSF006066">
    <property type="entry name" value="HI0050"/>
    <property type="match status" value="1"/>
</dbReference>
<feature type="transmembrane region" description="Helical" evidence="7">
    <location>
        <begin position="396"/>
        <end position="415"/>
    </location>
</feature>
<evidence type="ECO:0000313" key="9">
    <source>
        <dbReference type="EMBL" id="MFC4671425.1"/>
    </source>
</evidence>
<feature type="transmembrane region" description="Helical" evidence="7">
    <location>
        <begin position="239"/>
        <end position="256"/>
    </location>
</feature>
<dbReference type="RefSeq" id="WP_380721944.1">
    <property type="nucleotide sequence ID" value="NZ_JBHSGI010000033.1"/>
</dbReference>
<keyword evidence="4 7" id="KW-0812">Transmembrane</keyword>
<evidence type="ECO:0000256" key="6">
    <source>
        <dbReference type="ARBA" id="ARBA00023136"/>
    </source>
</evidence>
<dbReference type="NCBIfam" id="TIGR00786">
    <property type="entry name" value="dctM"/>
    <property type="match status" value="1"/>
</dbReference>
<comment type="subunit">
    <text evidence="7">The complex comprises the extracytoplasmic solute receptor protein and the two transmembrane proteins.</text>
</comment>
<feature type="transmembrane region" description="Helical" evidence="7">
    <location>
        <begin position="358"/>
        <end position="384"/>
    </location>
</feature>
<feature type="transmembrane region" description="Helical" evidence="7">
    <location>
        <begin position="53"/>
        <end position="74"/>
    </location>
</feature>
<evidence type="ECO:0000313" key="10">
    <source>
        <dbReference type="Proteomes" id="UP001595973"/>
    </source>
</evidence>
<name>A0ABV9KMP2_9RHOB</name>
<evidence type="ECO:0000256" key="5">
    <source>
        <dbReference type="ARBA" id="ARBA00022989"/>
    </source>
</evidence>
<comment type="caution">
    <text evidence="9">The sequence shown here is derived from an EMBL/GenBank/DDBJ whole genome shotgun (WGS) entry which is preliminary data.</text>
</comment>
<proteinExistence type="inferred from homology"/>
<accession>A0ABV9KMP2</accession>
<organism evidence="9 10">
    <name type="scientific">Seohaeicola nanhaiensis</name>
    <dbReference type="NCBI Taxonomy" id="1387282"/>
    <lineage>
        <taxon>Bacteria</taxon>
        <taxon>Pseudomonadati</taxon>
        <taxon>Pseudomonadota</taxon>
        <taxon>Alphaproteobacteria</taxon>
        <taxon>Rhodobacterales</taxon>
        <taxon>Roseobacteraceae</taxon>
        <taxon>Seohaeicola</taxon>
    </lineage>
</organism>
<gene>
    <name evidence="9" type="ORF">ACFO5X_22925</name>
</gene>
<evidence type="ECO:0000256" key="7">
    <source>
        <dbReference type="RuleBase" id="RU369079"/>
    </source>
</evidence>
<sequence>MTLFGIAAFFLLMIAGSPIWAAMLVSGGIILLLDIGMPVQAVVSQLFIAIDSWLLLAVPFFLLAGNLMTDMGLAGRLFRFIENLLGHLRGGLPATGVVTCAIFGALSGSSTATVVAVGSMLLPYMMRAGYDRKDALGVIAVSGTLGQMIPPSIYMILFAAIAQMDVSRLFLAGVIPGLVITVLLVLTAIALSWFGKQELRARASAGDVWHSFVAALPALAMPAIVLGGIYAGLFTPTEAAAVAVAYVLVMSAIFERRNFTLRILTRSAEAAVVTTTIIFVILGGATVFANALTFANIPQSFTLFMTSLPVSEHLTMLMILLIFIVLGTVLDPVPILYITIPIVFPVVQAIGYSPTHFAILTIACMMIAQVTPPVGMSLFALSGYFNVSIATVMRGALPYFFTLLLALGVLWWAPWLSTVFE</sequence>
<feature type="transmembrane region" description="Helical" evidence="7">
    <location>
        <begin position="268"/>
        <end position="293"/>
    </location>
</feature>
<evidence type="ECO:0000256" key="3">
    <source>
        <dbReference type="ARBA" id="ARBA00022519"/>
    </source>
</evidence>
<feature type="domain" description="TRAP C4-dicarboxylate transport system permease DctM subunit" evidence="8">
    <location>
        <begin position="7"/>
        <end position="416"/>
    </location>
</feature>
<evidence type="ECO:0000256" key="2">
    <source>
        <dbReference type="ARBA" id="ARBA00022475"/>
    </source>
</evidence>
<dbReference type="Pfam" id="PF06808">
    <property type="entry name" value="DctM"/>
    <property type="match status" value="1"/>
</dbReference>
<comment type="function">
    <text evidence="7">Part of the tripartite ATP-independent periplasmic (TRAP) transport system.</text>
</comment>
<evidence type="ECO:0000256" key="1">
    <source>
        <dbReference type="ARBA" id="ARBA00004429"/>
    </source>
</evidence>
<dbReference type="InterPro" id="IPR004681">
    <property type="entry name" value="TRAP_DctM"/>
</dbReference>
<keyword evidence="3 7" id="KW-0997">Cell inner membrane</keyword>
<comment type="similarity">
    <text evidence="7">Belongs to the TRAP transporter large permease family.</text>
</comment>
<feature type="transmembrane region" description="Helical" evidence="7">
    <location>
        <begin position="136"/>
        <end position="163"/>
    </location>
</feature>
<feature type="transmembrane region" description="Helical" evidence="7">
    <location>
        <begin position="169"/>
        <end position="191"/>
    </location>
</feature>
<evidence type="ECO:0000256" key="4">
    <source>
        <dbReference type="ARBA" id="ARBA00022692"/>
    </source>
</evidence>
<dbReference type="Proteomes" id="UP001595973">
    <property type="component" value="Unassembled WGS sequence"/>
</dbReference>
<dbReference type="PANTHER" id="PTHR33362:SF5">
    <property type="entry name" value="C4-DICARBOXYLATE TRAP TRANSPORTER LARGE PERMEASE PROTEIN DCTM"/>
    <property type="match status" value="1"/>
</dbReference>
<feature type="transmembrane region" description="Helical" evidence="7">
    <location>
        <begin position="335"/>
        <end position="352"/>
    </location>
</feature>
<protein>
    <recommendedName>
        <fullName evidence="7">TRAP transporter large permease protein</fullName>
    </recommendedName>
</protein>
<feature type="transmembrane region" description="Helical" evidence="7">
    <location>
        <begin position="94"/>
        <end position="124"/>
    </location>
</feature>
<keyword evidence="6 7" id="KW-0472">Membrane</keyword>
<keyword evidence="2" id="KW-1003">Cell membrane</keyword>
<comment type="subcellular location">
    <subcellularLocation>
        <location evidence="1 7">Cell inner membrane</location>
        <topology evidence="1 7">Multi-pass membrane protein</topology>
    </subcellularLocation>
</comment>
<dbReference type="EMBL" id="JBHSGI010000033">
    <property type="protein sequence ID" value="MFC4671425.1"/>
    <property type="molecule type" value="Genomic_DNA"/>
</dbReference>